<feature type="domain" description="Amidohydrolase-related" evidence="10">
    <location>
        <begin position="62"/>
        <end position="442"/>
    </location>
</feature>
<dbReference type="UniPathway" id="UPA00395">
    <property type="reaction ID" value="UER00653"/>
</dbReference>
<dbReference type="GO" id="GO:0006145">
    <property type="term" value="P:purine nucleobase catabolic process"/>
    <property type="evidence" value="ECO:0007669"/>
    <property type="project" value="TreeGrafter"/>
</dbReference>
<reference evidence="11 12" key="1">
    <citation type="journal article" date="2014" name="PLoS Genet.">
        <title>Analysis of the Phlebiopsis gigantea genome, transcriptome and secretome provides insight into its pioneer colonization strategies of wood.</title>
        <authorList>
            <person name="Hori C."/>
            <person name="Ishida T."/>
            <person name="Igarashi K."/>
            <person name="Samejima M."/>
            <person name="Suzuki H."/>
            <person name="Master E."/>
            <person name="Ferreira P."/>
            <person name="Ruiz-Duenas F.J."/>
            <person name="Held B."/>
            <person name="Canessa P."/>
            <person name="Larrondo L.F."/>
            <person name="Schmoll M."/>
            <person name="Druzhinina I.S."/>
            <person name="Kubicek C.P."/>
            <person name="Gaskell J.A."/>
            <person name="Kersten P."/>
            <person name="St John F."/>
            <person name="Glasner J."/>
            <person name="Sabat G."/>
            <person name="Splinter BonDurant S."/>
            <person name="Syed K."/>
            <person name="Yadav J."/>
            <person name="Mgbeahuruike A.C."/>
            <person name="Kovalchuk A."/>
            <person name="Asiegbu F.O."/>
            <person name="Lackner G."/>
            <person name="Hoffmeister D."/>
            <person name="Rencoret J."/>
            <person name="Gutierrez A."/>
            <person name="Sun H."/>
            <person name="Lindquist E."/>
            <person name="Barry K."/>
            <person name="Riley R."/>
            <person name="Grigoriev I.V."/>
            <person name="Henrissat B."/>
            <person name="Kues U."/>
            <person name="Berka R.M."/>
            <person name="Martinez A.T."/>
            <person name="Covert S.F."/>
            <person name="Blanchette R.A."/>
            <person name="Cullen D."/>
        </authorList>
    </citation>
    <scope>NUCLEOTIDE SEQUENCE [LARGE SCALE GENOMIC DNA]</scope>
    <source>
        <strain evidence="11 12">11061_1 CR5-6</strain>
    </source>
</reference>
<dbReference type="FunFam" id="3.20.20.140:FF:000032">
    <property type="entry name" value="Allantoinase Dal1"/>
    <property type="match status" value="1"/>
</dbReference>
<dbReference type="AlphaFoldDB" id="A0A0C3S2C8"/>
<evidence type="ECO:0000313" key="11">
    <source>
        <dbReference type="EMBL" id="KIP01765.1"/>
    </source>
</evidence>
<dbReference type="GO" id="GO:0005737">
    <property type="term" value="C:cytoplasm"/>
    <property type="evidence" value="ECO:0007669"/>
    <property type="project" value="TreeGrafter"/>
</dbReference>
<comment type="catalytic activity">
    <reaction evidence="1">
        <text>(S)-allantoin + H2O = allantoate + H(+)</text>
        <dbReference type="Rhea" id="RHEA:17029"/>
        <dbReference type="ChEBI" id="CHEBI:15377"/>
        <dbReference type="ChEBI" id="CHEBI:15378"/>
        <dbReference type="ChEBI" id="CHEBI:15678"/>
        <dbReference type="ChEBI" id="CHEBI:17536"/>
        <dbReference type="EC" id="3.5.2.5"/>
    </reaction>
</comment>
<evidence type="ECO:0000256" key="6">
    <source>
        <dbReference type="ARBA" id="ARBA00012863"/>
    </source>
</evidence>
<accession>A0A0C3S2C8</accession>
<dbReference type="GO" id="GO:0000256">
    <property type="term" value="P:allantoin catabolic process"/>
    <property type="evidence" value="ECO:0007669"/>
    <property type="project" value="UniProtKB-UniPathway"/>
</dbReference>
<dbReference type="HOGENOM" id="CLU_015572_4_0_1"/>
<dbReference type="EMBL" id="KN840738">
    <property type="protein sequence ID" value="KIP01765.1"/>
    <property type="molecule type" value="Genomic_DNA"/>
</dbReference>
<dbReference type="SUPFAM" id="SSF51338">
    <property type="entry name" value="Composite domain of metallo-dependent hydrolases"/>
    <property type="match status" value="1"/>
</dbReference>
<dbReference type="GO" id="GO:0008270">
    <property type="term" value="F:zinc ion binding"/>
    <property type="evidence" value="ECO:0007669"/>
    <property type="project" value="InterPro"/>
</dbReference>
<evidence type="ECO:0000256" key="7">
    <source>
        <dbReference type="ARBA" id="ARBA00022723"/>
    </source>
</evidence>
<dbReference type="Pfam" id="PF01979">
    <property type="entry name" value="Amidohydro_1"/>
    <property type="match status" value="1"/>
</dbReference>
<comment type="pathway">
    <text evidence="3">Nitrogen metabolism; (S)-allantoin degradation; allantoate from (S)-allantoin: step 1/1.</text>
</comment>
<protein>
    <recommendedName>
        <fullName evidence="6">allantoinase</fullName>
        <ecNumber evidence="6">3.5.2.5</ecNumber>
    </recommendedName>
</protein>
<evidence type="ECO:0000256" key="1">
    <source>
        <dbReference type="ARBA" id="ARBA00001756"/>
    </source>
</evidence>
<dbReference type="SUPFAM" id="SSF51556">
    <property type="entry name" value="Metallo-dependent hydrolases"/>
    <property type="match status" value="1"/>
</dbReference>
<dbReference type="Gene3D" id="3.20.20.140">
    <property type="entry name" value="Metal-dependent hydrolases"/>
    <property type="match status" value="1"/>
</dbReference>
<name>A0A0C3S2C8_PHLG1</name>
<evidence type="ECO:0000256" key="5">
    <source>
        <dbReference type="ARBA" id="ARBA00011881"/>
    </source>
</evidence>
<dbReference type="InterPro" id="IPR032466">
    <property type="entry name" value="Metal_Hydrolase"/>
</dbReference>
<dbReference type="InterPro" id="IPR002195">
    <property type="entry name" value="Dihydroorotase_CS"/>
</dbReference>
<dbReference type="PANTHER" id="PTHR43668">
    <property type="entry name" value="ALLANTOINASE"/>
    <property type="match status" value="1"/>
</dbReference>
<organism evidence="11 12">
    <name type="scientific">Phlebiopsis gigantea (strain 11061_1 CR5-6)</name>
    <name type="common">White-rot fungus</name>
    <name type="synonym">Peniophora gigantea</name>
    <dbReference type="NCBI Taxonomy" id="745531"/>
    <lineage>
        <taxon>Eukaryota</taxon>
        <taxon>Fungi</taxon>
        <taxon>Dikarya</taxon>
        <taxon>Basidiomycota</taxon>
        <taxon>Agaricomycotina</taxon>
        <taxon>Agaricomycetes</taxon>
        <taxon>Polyporales</taxon>
        <taxon>Phanerochaetaceae</taxon>
        <taxon>Phlebiopsis</taxon>
    </lineage>
</organism>
<evidence type="ECO:0000256" key="8">
    <source>
        <dbReference type="ARBA" id="ARBA00022801"/>
    </source>
</evidence>
<evidence type="ECO:0000256" key="2">
    <source>
        <dbReference type="ARBA" id="ARBA00001947"/>
    </source>
</evidence>
<dbReference type="PROSITE" id="PS00482">
    <property type="entry name" value="DIHYDROOROTASE_1"/>
    <property type="match status" value="1"/>
</dbReference>
<evidence type="ECO:0000256" key="3">
    <source>
        <dbReference type="ARBA" id="ARBA00004968"/>
    </source>
</evidence>
<evidence type="ECO:0000256" key="4">
    <source>
        <dbReference type="ARBA" id="ARBA00010368"/>
    </source>
</evidence>
<dbReference type="InterPro" id="IPR006680">
    <property type="entry name" value="Amidohydro-rel"/>
</dbReference>
<dbReference type="STRING" id="745531.A0A0C3S2C8"/>
<dbReference type="Proteomes" id="UP000053257">
    <property type="component" value="Unassembled WGS sequence"/>
</dbReference>
<comment type="subunit">
    <text evidence="5">Homotetramer.</text>
</comment>
<comment type="similarity">
    <text evidence="4">Belongs to the metallo-dependent hydrolases superfamily. Allantoinase family.</text>
</comment>
<dbReference type="InterPro" id="IPR050138">
    <property type="entry name" value="DHOase/Allantoinase_Hydrolase"/>
</dbReference>
<evidence type="ECO:0000313" key="12">
    <source>
        <dbReference type="Proteomes" id="UP000053257"/>
    </source>
</evidence>
<keyword evidence="9" id="KW-0862">Zinc</keyword>
<keyword evidence="8" id="KW-0378">Hydrolase</keyword>
<keyword evidence="7" id="KW-0479">Metal-binding</keyword>
<comment type="cofactor">
    <cofactor evidence="2">
        <name>Zn(2+)</name>
        <dbReference type="ChEBI" id="CHEBI:29105"/>
    </cofactor>
</comment>
<dbReference type="GO" id="GO:0004038">
    <property type="term" value="F:allantoinase activity"/>
    <property type="evidence" value="ECO:0007669"/>
    <property type="project" value="UniProtKB-EC"/>
</dbReference>
<evidence type="ECO:0000256" key="9">
    <source>
        <dbReference type="ARBA" id="ARBA00022833"/>
    </source>
</evidence>
<gene>
    <name evidence="11" type="ORF">PHLGIDRAFT_131113</name>
</gene>
<sequence>MIEQPVKRAFTGDRVVLPGGDQPTAATIVVDVQTGKITDVLPGRRSSDELRDFDVVDAGDNIILPGLVDAHVHLNEPGRTDWEGFWTGTRAAISGGVTTLVDMPLNSIPPTTTVENLESKRAAAHGQCWSDVAFWGGVIPGNQSHLKPLVGAGVRGFKCFLIESGVDEFPCVAEKDLLGAMEQLKDSPTVLCFHAELEQPGAPFTHGHGDPTQYSTFLTSRPEQLEVDAIKLITSLHVQYPSLRLHIVHLSAASALPLVRAAKASGLPLTVETCFHYLTLTAAHIPAGRPEFKCCPPIRGTANRDALWAALADGTIDCVVSDHSPCVAALKRLDDGDIMQAWGGISTLGLGLSLLVTEAAKRGIPIERVVEWVCVRTAQHAGLADRKGQLKAGYDADIVFWDPTAEFTVTKEQLNFKNKLTPYEGQTLTGRVQQTYLRGQAVYDVRTGGFTHSQPIGQLL</sequence>
<dbReference type="GO" id="GO:0050897">
    <property type="term" value="F:cobalt ion binding"/>
    <property type="evidence" value="ECO:0007669"/>
    <property type="project" value="InterPro"/>
</dbReference>
<keyword evidence="12" id="KW-1185">Reference proteome</keyword>
<evidence type="ECO:0000259" key="10">
    <source>
        <dbReference type="Pfam" id="PF01979"/>
    </source>
</evidence>
<dbReference type="OrthoDB" id="1924787at2759"/>
<dbReference type="InterPro" id="IPR017593">
    <property type="entry name" value="Allantoinase"/>
</dbReference>
<proteinExistence type="inferred from homology"/>
<dbReference type="EC" id="3.5.2.5" evidence="6"/>
<dbReference type="NCBIfam" id="TIGR03178">
    <property type="entry name" value="allantoinase"/>
    <property type="match status" value="1"/>
</dbReference>
<dbReference type="InterPro" id="IPR011059">
    <property type="entry name" value="Metal-dep_hydrolase_composite"/>
</dbReference>
<dbReference type="PANTHER" id="PTHR43668:SF2">
    <property type="entry name" value="ALLANTOINASE"/>
    <property type="match status" value="1"/>
</dbReference>